<dbReference type="PANTHER" id="PTHR45436:SF5">
    <property type="entry name" value="SENSOR HISTIDINE KINASE TRCS"/>
    <property type="match status" value="1"/>
</dbReference>
<organism evidence="14 16">
    <name type="scientific">Halomonas elongata (strain ATCC 33173 / DSM 2581 / NBRC 15536 / NCIMB 2198 / 1H9)</name>
    <dbReference type="NCBI Taxonomy" id="768066"/>
    <lineage>
        <taxon>Bacteria</taxon>
        <taxon>Pseudomonadati</taxon>
        <taxon>Pseudomonadota</taxon>
        <taxon>Gammaproteobacteria</taxon>
        <taxon>Oceanospirillales</taxon>
        <taxon>Halomonadaceae</taxon>
        <taxon>Halomonas</taxon>
    </lineage>
</organism>
<keyword evidence="4" id="KW-0597">Phosphoprotein</keyword>
<evidence type="ECO:0000259" key="12">
    <source>
        <dbReference type="PROSITE" id="PS50109"/>
    </source>
</evidence>
<keyword evidence="5 14" id="KW-0808">Transferase</keyword>
<dbReference type="RefSeq" id="WP_041601915.1">
    <property type="nucleotide sequence ID" value="NC_014532.2"/>
</dbReference>
<dbReference type="KEGG" id="hel:HELO_1865"/>
<keyword evidence="17" id="KW-1185">Reference proteome</keyword>
<dbReference type="InterPro" id="IPR004358">
    <property type="entry name" value="Sig_transdc_His_kin-like_C"/>
</dbReference>
<dbReference type="PROSITE" id="PS50109">
    <property type="entry name" value="HIS_KIN"/>
    <property type="match status" value="1"/>
</dbReference>
<keyword evidence="8 11" id="KW-1133">Transmembrane helix</keyword>
<evidence type="ECO:0000256" key="7">
    <source>
        <dbReference type="ARBA" id="ARBA00022777"/>
    </source>
</evidence>
<evidence type="ECO:0000256" key="1">
    <source>
        <dbReference type="ARBA" id="ARBA00000085"/>
    </source>
</evidence>
<dbReference type="GO" id="GO:0000155">
    <property type="term" value="F:phosphorelay sensor kinase activity"/>
    <property type="evidence" value="ECO:0007669"/>
    <property type="project" value="InterPro"/>
</dbReference>
<dbReference type="Pfam" id="PF02518">
    <property type="entry name" value="HATPase_c"/>
    <property type="match status" value="1"/>
</dbReference>
<keyword evidence="15" id="KW-0547">Nucleotide-binding</keyword>
<reference evidence="14" key="1">
    <citation type="journal article" date="2010" name="Environ. Microbiol.">
        <title>A blueprint of ectoine metabolism from the genome of the industrial producer Halomonas elongata DSM 2581(T).</title>
        <authorList>
            <person name="Schwibbert K."/>
            <person name="Marin-Sanguino A."/>
            <person name="Bagyan I."/>
            <person name="Heidrich G."/>
            <person name="Lentzen G."/>
            <person name="Seitz H."/>
            <person name="Rampp M."/>
            <person name="Schuster S.C."/>
            <person name="Klenk H.P."/>
            <person name="Pfeiffer F."/>
            <person name="Oesterhelt D."/>
            <person name="Kunte H.J."/>
        </authorList>
    </citation>
    <scope>NUCLEOTIDE SEQUENCE</scope>
    <source>
        <strain evidence="14">Type strain: DSM 2581</strain>
    </source>
</reference>
<dbReference type="PROSITE" id="PS50885">
    <property type="entry name" value="HAMP"/>
    <property type="match status" value="1"/>
</dbReference>
<dbReference type="InterPro" id="IPR005467">
    <property type="entry name" value="His_kinase_dom"/>
</dbReference>
<dbReference type="PANTHER" id="PTHR45436">
    <property type="entry name" value="SENSOR HISTIDINE KINASE YKOH"/>
    <property type="match status" value="1"/>
</dbReference>
<reference evidence="15 17" key="4">
    <citation type="submission" date="2023-11" db="EMBL/GenBank/DDBJ databases">
        <title>MicrobeMod: A computational toolkit for identifying prokaryotic methylation and restriction-modification with nanopore sequencing.</title>
        <authorList>
            <person name="Crits-Christoph A."/>
            <person name="Kang S.C."/>
            <person name="Lee H."/>
            <person name="Ostrov N."/>
        </authorList>
    </citation>
    <scope>NUCLEOTIDE SEQUENCE [LARGE SCALE GENOMIC DNA]</scope>
    <source>
        <strain evidence="15 17">ATCC 33173</strain>
    </source>
</reference>
<evidence type="ECO:0000313" key="14">
    <source>
        <dbReference type="EMBL" id="CBV41749.2"/>
    </source>
</evidence>
<accession>E1V8X4</accession>
<evidence type="ECO:0000256" key="9">
    <source>
        <dbReference type="ARBA" id="ARBA00023012"/>
    </source>
</evidence>
<evidence type="ECO:0000256" key="11">
    <source>
        <dbReference type="SAM" id="Phobius"/>
    </source>
</evidence>
<evidence type="ECO:0000313" key="15">
    <source>
        <dbReference type="EMBL" id="WPU47849.1"/>
    </source>
</evidence>
<dbReference type="EC" id="2.7.13.3" evidence="3"/>
<keyword evidence="6 11" id="KW-0812">Transmembrane</keyword>
<dbReference type="GO" id="GO:0005524">
    <property type="term" value="F:ATP binding"/>
    <property type="evidence" value="ECO:0007669"/>
    <property type="project" value="UniProtKB-KW"/>
</dbReference>
<reference evidence="14" key="2">
    <citation type="submission" date="2010-05" db="EMBL/GenBank/DDBJ databases">
        <title>Revision and reannotation of the Halomonas elongata DSM 2581(T) genome.</title>
        <authorList>
            <person name="Pfeiffer F."/>
            <person name="Bagyan I."/>
            <person name="Alfaro-Espinoza G."/>
            <person name="Zamora-Lagos M.A."/>
            <person name="Habermann B."/>
            <person name="Oesterhelt D."/>
            <person name="Kunte H.J."/>
        </authorList>
    </citation>
    <scope>NUCLEOTIDE SEQUENCE</scope>
    <source>
        <strain evidence="14">Type strain: DSM 2581</strain>
    </source>
</reference>
<name>E1V8X4_HALED</name>
<evidence type="ECO:0000256" key="4">
    <source>
        <dbReference type="ARBA" id="ARBA00022553"/>
    </source>
</evidence>
<dbReference type="GeneID" id="91009113"/>
<gene>
    <name evidence="14" type="ordered locus">HELO_1865</name>
    <name evidence="15" type="ORF">SR933_02885</name>
</gene>
<evidence type="ECO:0000256" key="6">
    <source>
        <dbReference type="ARBA" id="ARBA00022692"/>
    </source>
</evidence>
<dbReference type="OrthoDB" id="9809567at2"/>
<dbReference type="EMBL" id="CP139472">
    <property type="protein sequence ID" value="WPU47849.1"/>
    <property type="molecule type" value="Genomic_DNA"/>
</dbReference>
<sequence>MAKDISLRPLDHRSLKGRLLVWLGGVAFIVMGVTWLLHGILLRDLARDFLGDRLRQEAEYTIEKLRQEPTNRPPLTAPSSLATQVFHHLYVLELDGIISTSHPAWQDALTPLLSSEEDNVLQDVHHQGSHLLVYRRTFTIADHEGVLLVGESFDRVEAGLNQLHWWIGIITGTVLILLIVLNLLAVRAGLRPIVQLQHQIDELRLGKRTRLRLAVPTELETLVTQLNRFMDAQDSRLQRSRHAVSDLSHALKTPLAAIMQVMRGNRPITPERRAKILARLEDMQSQLSTELHRSRIAGTHSGQHTCLQRELSTLLDMFRTLYPDKTFISLDMPDATASLAMERQDFMEMAGIVLDNAGKWARHNIQLHATLTNGLQLVIEDDGPGIPEKQITKLGQRGQRLDEGRPGHGLGLSILIQLLDHYAGTVEFQTPPDSGLRVIIFIPSV</sequence>
<keyword evidence="15" id="KW-0067">ATP-binding</keyword>
<feature type="transmembrane region" description="Helical" evidence="11">
    <location>
        <begin position="163"/>
        <end position="186"/>
    </location>
</feature>
<dbReference type="InterPro" id="IPR050428">
    <property type="entry name" value="TCS_sensor_his_kinase"/>
</dbReference>
<dbReference type="InterPro" id="IPR003660">
    <property type="entry name" value="HAMP_dom"/>
</dbReference>
<evidence type="ECO:0000256" key="8">
    <source>
        <dbReference type="ARBA" id="ARBA00022989"/>
    </source>
</evidence>
<keyword evidence="7 14" id="KW-0418">Kinase</keyword>
<evidence type="ECO:0000256" key="10">
    <source>
        <dbReference type="ARBA" id="ARBA00023136"/>
    </source>
</evidence>
<dbReference type="eggNOG" id="COG2205">
    <property type="taxonomic scope" value="Bacteria"/>
</dbReference>
<protein>
    <recommendedName>
        <fullName evidence="3">histidine kinase</fullName>
        <ecNumber evidence="3">2.7.13.3</ecNumber>
    </recommendedName>
</protein>
<evidence type="ECO:0000313" key="17">
    <source>
        <dbReference type="Proteomes" id="UP001322512"/>
    </source>
</evidence>
<comment type="subcellular location">
    <subcellularLocation>
        <location evidence="2">Membrane</location>
    </subcellularLocation>
</comment>
<evidence type="ECO:0000256" key="3">
    <source>
        <dbReference type="ARBA" id="ARBA00012438"/>
    </source>
</evidence>
<proteinExistence type="predicted"/>
<dbReference type="AlphaFoldDB" id="E1V8X4"/>
<dbReference type="InterPro" id="IPR003594">
    <property type="entry name" value="HATPase_dom"/>
</dbReference>
<evidence type="ECO:0000256" key="2">
    <source>
        <dbReference type="ARBA" id="ARBA00004370"/>
    </source>
</evidence>
<dbReference type="Proteomes" id="UP000008707">
    <property type="component" value="Chromosome"/>
</dbReference>
<dbReference type="STRING" id="768066.HELO_1865"/>
<evidence type="ECO:0000256" key="5">
    <source>
        <dbReference type="ARBA" id="ARBA00022679"/>
    </source>
</evidence>
<evidence type="ECO:0000313" key="16">
    <source>
        <dbReference type="Proteomes" id="UP000008707"/>
    </source>
</evidence>
<keyword evidence="10 11" id="KW-0472">Membrane</keyword>
<dbReference type="SMART" id="SM00387">
    <property type="entry name" value="HATPase_c"/>
    <property type="match status" value="1"/>
</dbReference>
<evidence type="ECO:0000259" key="13">
    <source>
        <dbReference type="PROSITE" id="PS50885"/>
    </source>
</evidence>
<dbReference type="PRINTS" id="PR00344">
    <property type="entry name" value="BCTRLSENSOR"/>
</dbReference>
<dbReference type="Proteomes" id="UP001322512">
    <property type="component" value="Chromosome"/>
</dbReference>
<dbReference type="SUPFAM" id="SSF55874">
    <property type="entry name" value="ATPase domain of HSP90 chaperone/DNA topoisomerase II/histidine kinase"/>
    <property type="match status" value="1"/>
</dbReference>
<dbReference type="SUPFAM" id="SSF47384">
    <property type="entry name" value="Homodimeric domain of signal transducing histidine kinase"/>
    <property type="match status" value="1"/>
</dbReference>
<dbReference type="Gene3D" id="3.30.565.10">
    <property type="entry name" value="Histidine kinase-like ATPase, C-terminal domain"/>
    <property type="match status" value="1"/>
</dbReference>
<comment type="catalytic activity">
    <reaction evidence="1">
        <text>ATP + protein L-histidine = ADP + protein N-phospho-L-histidine.</text>
        <dbReference type="EC" id="2.7.13.3"/>
    </reaction>
</comment>
<dbReference type="EMBL" id="FN869568">
    <property type="protein sequence ID" value="CBV41749.2"/>
    <property type="molecule type" value="Genomic_DNA"/>
</dbReference>
<dbReference type="CDD" id="cd00082">
    <property type="entry name" value="HisKA"/>
    <property type="match status" value="1"/>
</dbReference>
<dbReference type="Gene3D" id="1.10.287.130">
    <property type="match status" value="1"/>
</dbReference>
<reference evidence="16" key="3">
    <citation type="journal article" date="2011" name="Environ. Microbiol.">
        <title>A blueprint of ectoine metabolism from the genome of the industrial producer Halomonas elongata DSM 2581(T).</title>
        <authorList>
            <person name="Schwibbert K."/>
            <person name="Marin-Sanguino A."/>
            <person name="Bagyan I."/>
            <person name="Heidrich G."/>
            <person name="Lentzen G."/>
            <person name="Seitz H."/>
            <person name="Rampp M."/>
            <person name="Schuster S.C."/>
            <person name="Klenk H.P."/>
            <person name="Pfeiffer F."/>
            <person name="Oesterhelt D."/>
            <person name="Kunte H.J."/>
        </authorList>
    </citation>
    <scope>NUCLEOTIDE SEQUENCE [LARGE SCALE GENOMIC DNA]</scope>
    <source>
        <strain evidence="16">ATCC 33173 / DSM 2581 / NBRC 15536 / NCIMB 2198 / 1H9</strain>
    </source>
</reference>
<feature type="domain" description="HAMP" evidence="13">
    <location>
        <begin position="187"/>
        <end position="238"/>
    </location>
</feature>
<dbReference type="InterPro" id="IPR036097">
    <property type="entry name" value="HisK_dim/P_sf"/>
</dbReference>
<dbReference type="GO" id="GO:0005886">
    <property type="term" value="C:plasma membrane"/>
    <property type="evidence" value="ECO:0007669"/>
    <property type="project" value="TreeGrafter"/>
</dbReference>
<feature type="transmembrane region" description="Helical" evidence="11">
    <location>
        <begin position="20"/>
        <end position="41"/>
    </location>
</feature>
<dbReference type="InterPro" id="IPR036890">
    <property type="entry name" value="HATPase_C_sf"/>
</dbReference>
<keyword evidence="9" id="KW-0902">Two-component regulatory system</keyword>
<feature type="domain" description="Histidine kinase" evidence="12">
    <location>
        <begin position="246"/>
        <end position="445"/>
    </location>
</feature>
<dbReference type="InterPro" id="IPR003661">
    <property type="entry name" value="HisK_dim/P_dom"/>
</dbReference>